<organism evidence="9 10">
    <name type="scientific">Imshaugia aleurites</name>
    <dbReference type="NCBI Taxonomy" id="172621"/>
    <lineage>
        <taxon>Eukaryota</taxon>
        <taxon>Fungi</taxon>
        <taxon>Dikarya</taxon>
        <taxon>Ascomycota</taxon>
        <taxon>Pezizomycotina</taxon>
        <taxon>Lecanoromycetes</taxon>
        <taxon>OSLEUM clade</taxon>
        <taxon>Lecanoromycetidae</taxon>
        <taxon>Lecanorales</taxon>
        <taxon>Lecanorineae</taxon>
        <taxon>Parmeliaceae</taxon>
        <taxon>Imshaugia</taxon>
    </lineage>
</organism>
<feature type="compositionally biased region" description="Low complexity" evidence="6">
    <location>
        <begin position="286"/>
        <end position="304"/>
    </location>
</feature>
<dbReference type="AlphaFoldDB" id="A0A8H3I939"/>
<proteinExistence type="inferred from homology"/>
<keyword evidence="10" id="KW-1185">Reference proteome</keyword>
<evidence type="ECO:0000259" key="8">
    <source>
        <dbReference type="Pfam" id="PF20684"/>
    </source>
</evidence>
<evidence type="ECO:0000256" key="1">
    <source>
        <dbReference type="ARBA" id="ARBA00004141"/>
    </source>
</evidence>
<comment type="similarity">
    <text evidence="5">Belongs to the SAT4 family.</text>
</comment>
<evidence type="ECO:0000313" key="10">
    <source>
        <dbReference type="Proteomes" id="UP000664534"/>
    </source>
</evidence>
<feature type="domain" description="Rhodopsin" evidence="8">
    <location>
        <begin position="157"/>
        <end position="245"/>
    </location>
</feature>
<feature type="transmembrane region" description="Helical" evidence="7">
    <location>
        <begin position="49"/>
        <end position="69"/>
    </location>
</feature>
<accession>A0A8H3I939</accession>
<feature type="compositionally biased region" description="Polar residues" evidence="6">
    <location>
        <begin position="273"/>
        <end position="285"/>
    </location>
</feature>
<name>A0A8H3I939_9LECA</name>
<dbReference type="GO" id="GO:0016020">
    <property type="term" value="C:membrane"/>
    <property type="evidence" value="ECO:0007669"/>
    <property type="project" value="UniProtKB-SubCell"/>
</dbReference>
<feature type="transmembrane region" description="Helical" evidence="7">
    <location>
        <begin position="89"/>
        <end position="115"/>
    </location>
</feature>
<dbReference type="PANTHER" id="PTHR33048:SF129">
    <property type="entry name" value="INTEGRAL MEMBRANE PROTEIN-RELATED"/>
    <property type="match status" value="1"/>
</dbReference>
<evidence type="ECO:0000256" key="6">
    <source>
        <dbReference type="SAM" id="MobiDB-lite"/>
    </source>
</evidence>
<evidence type="ECO:0000256" key="7">
    <source>
        <dbReference type="SAM" id="Phobius"/>
    </source>
</evidence>
<reference evidence="9" key="1">
    <citation type="submission" date="2021-03" db="EMBL/GenBank/DDBJ databases">
        <authorList>
            <person name="Tagirdzhanova G."/>
        </authorList>
    </citation>
    <scope>NUCLEOTIDE SEQUENCE</scope>
</reference>
<feature type="transmembrane region" description="Helical" evidence="7">
    <location>
        <begin position="184"/>
        <end position="205"/>
    </location>
</feature>
<comment type="subcellular location">
    <subcellularLocation>
        <location evidence="1">Membrane</location>
        <topology evidence="1">Multi-pass membrane protein</topology>
    </subcellularLocation>
</comment>
<feature type="transmembrane region" description="Helical" evidence="7">
    <location>
        <begin position="127"/>
        <end position="148"/>
    </location>
</feature>
<gene>
    <name evidence="9" type="ORF">IMSHALPRED_000196</name>
</gene>
<evidence type="ECO:0000313" key="9">
    <source>
        <dbReference type="EMBL" id="CAF9904869.1"/>
    </source>
</evidence>
<feature type="domain" description="Rhodopsin" evidence="8">
    <location>
        <begin position="32"/>
        <end position="156"/>
    </location>
</feature>
<feature type="transmembrane region" description="Helical" evidence="7">
    <location>
        <begin position="20"/>
        <end position="40"/>
    </location>
</feature>
<dbReference type="InterPro" id="IPR049326">
    <property type="entry name" value="Rhodopsin_dom_fungi"/>
</dbReference>
<dbReference type="EMBL" id="CAJPDT010000001">
    <property type="protein sequence ID" value="CAF9904869.1"/>
    <property type="molecule type" value="Genomic_DNA"/>
</dbReference>
<keyword evidence="2 7" id="KW-0812">Transmembrane</keyword>
<evidence type="ECO:0000256" key="3">
    <source>
        <dbReference type="ARBA" id="ARBA00022989"/>
    </source>
</evidence>
<dbReference type="Proteomes" id="UP000664534">
    <property type="component" value="Unassembled WGS sequence"/>
</dbReference>
<dbReference type="PANTHER" id="PTHR33048">
    <property type="entry name" value="PTH11-LIKE INTEGRAL MEMBRANE PROTEIN (AFU_ORTHOLOGUE AFUA_5G11245)"/>
    <property type="match status" value="1"/>
</dbReference>
<dbReference type="InterPro" id="IPR052337">
    <property type="entry name" value="SAT4-like"/>
</dbReference>
<dbReference type="Pfam" id="PF20684">
    <property type="entry name" value="Fung_rhodopsin"/>
    <property type="match status" value="2"/>
</dbReference>
<keyword evidence="4 7" id="KW-0472">Membrane</keyword>
<keyword evidence="3 7" id="KW-1133">Transmembrane helix</keyword>
<protein>
    <recommendedName>
        <fullName evidence="8">Rhodopsin domain-containing protein</fullName>
    </recommendedName>
</protein>
<feature type="region of interest" description="Disordered" evidence="6">
    <location>
        <begin position="273"/>
        <end position="352"/>
    </location>
</feature>
<feature type="transmembrane region" description="Helical" evidence="7">
    <location>
        <begin position="154"/>
        <end position="172"/>
    </location>
</feature>
<evidence type="ECO:0000256" key="5">
    <source>
        <dbReference type="ARBA" id="ARBA00038359"/>
    </source>
</evidence>
<dbReference type="OrthoDB" id="3934549at2759"/>
<comment type="caution">
    <text evidence="9">The sequence shown here is derived from an EMBL/GenBank/DDBJ whole genome shotgun (WGS) entry which is preliminary data.</text>
</comment>
<sequence>MSAPLPPNESRGPSLIATQWITMSFASLIVFLRIYTRVFLKRVAGADDWVIAIAWGFAIAQSILAMFQVKSGFGRHVEYLRPEQISTVLLMTTVLEVLQTIGTFLVRVSVCLSILRLVPATHREFCRYTYILIAFFAVITTATCLLLLLSCIPIRGFAALMDLLCVGLPIFFFRNLQAPLGQKICLFVLLGLGLFTAACAILKALTLSFADQDITWHNAPVSIWACLEQNISIIAASAPATHQLYTVVLQKLFPKHADKYPPLRSLRLRTSSAYTSTSNGSNNAKSWRGSRGSQSMGMMSSADGGDLGTILPGPPSPTKKEPRMDYDSPTLDVSPRIEQAATQDEWISRSRF</sequence>
<evidence type="ECO:0000256" key="2">
    <source>
        <dbReference type="ARBA" id="ARBA00022692"/>
    </source>
</evidence>
<evidence type="ECO:0000256" key="4">
    <source>
        <dbReference type="ARBA" id="ARBA00023136"/>
    </source>
</evidence>